<protein>
    <submittedName>
        <fullName evidence="2">Uncharacterized protein</fullName>
    </submittedName>
</protein>
<evidence type="ECO:0000313" key="3">
    <source>
        <dbReference type="Proteomes" id="UP001187415"/>
    </source>
</evidence>
<gene>
    <name evidence="2" type="ORF">Q5P01_019277</name>
</gene>
<reference evidence="2" key="1">
    <citation type="submission" date="2023-07" db="EMBL/GenBank/DDBJ databases">
        <title>Chromosome-level Genome Assembly of Striped Snakehead (Channa striata).</title>
        <authorList>
            <person name="Liu H."/>
        </authorList>
    </citation>
    <scope>NUCLEOTIDE SEQUENCE</scope>
    <source>
        <strain evidence="2">Gz</strain>
        <tissue evidence="2">Muscle</tissue>
    </source>
</reference>
<name>A0AA88M3N6_CHASR</name>
<comment type="caution">
    <text evidence="2">The sequence shown here is derived from an EMBL/GenBank/DDBJ whole genome shotgun (WGS) entry which is preliminary data.</text>
</comment>
<accession>A0AA88M3N6</accession>
<feature type="compositionally biased region" description="Polar residues" evidence="1">
    <location>
        <begin position="1"/>
        <end position="13"/>
    </location>
</feature>
<organism evidence="2 3">
    <name type="scientific">Channa striata</name>
    <name type="common">Snakehead murrel</name>
    <name type="synonym">Ophicephalus striatus</name>
    <dbReference type="NCBI Taxonomy" id="64152"/>
    <lineage>
        <taxon>Eukaryota</taxon>
        <taxon>Metazoa</taxon>
        <taxon>Chordata</taxon>
        <taxon>Craniata</taxon>
        <taxon>Vertebrata</taxon>
        <taxon>Euteleostomi</taxon>
        <taxon>Actinopterygii</taxon>
        <taxon>Neopterygii</taxon>
        <taxon>Teleostei</taxon>
        <taxon>Neoteleostei</taxon>
        <taxon>Acanthomorphata</taxon>
        <taxon>Anabantaria</taxon>
        <taxon>Anabantiformes</taxon>
        <taxon>Channoidei</taxon>
        <taxon>Channidae</taxon>
        <taxon>Channa</taxon>
    </lineage>
</organism>
<dbReference type="AlphaFoldDB" id="A0AA88M3N6"/>
<dbReference type="Proteomes" id="UP001187415">
    <property type="component" value="Unassembled WGS sequence"/>
</dbReference>
<keyword evidence="3" id="KW-1185">Reference proteome</keyword>
<dbReference type="EMBL" id="JAUPFM010000015">
    <property type="protein sequence ID" value="KAK2828243.1"/>
    <property type="molecule type" value="Genomic_DNA"/>
</dbReference>
<evidence type="ECO:0000256" key="1">
    <source>
        <dbReference type="SAM" id="MobiDB-lite"/>
    </source>
</evidence>
<evidence type="ECO:0000313" key="2">
    <source>
        <dbReference type="EMBL" id="KAK2828243.1"/>
    </source>
</evidence>
<feature type="region of interest" description="Disordered" evidence="1">
    <location>
        <begin position="1"/>
        <end position="20"/>
    </location>
</feature>
<sequence length="78" mass="8602">MAGLSSRASNNHVGRTKIMDKTKHKKVAANYRHLPNAMMSNLESPGVSGRSKCAYSGRMKVKTELRQNPNCQKMLTPG</sequence>
<proteinExistence type="predicted"/>